<feature type="transmembrane region" description="Helical" evidence="1">
    <location>
        <begin position="40"/>
        <end position="59"/>
    </location>
</feature>
<dbReference type="AlphaFoldDB" id="A0AA41XC20"/>
<keyword evidence="1" id="KW-1133">Transmembrane helix</keyword>
<accession>A0AA41XC20</accession>
<comment type="caution">
    <text evidence="2">The sequence shown here is derived from an EMBL/GenBank/DDBJ whole genome shotgun (WGS) entry which is preliminary data.</text>
</comment>
<keyword evidence="1" id="KW-0812">Transmembrane</keyword>
<dbReference type="Proteomes" id="UP001156102">
    <property type="component" value="Unassembled WGS sequence"/>
</dbReference>
<protein>
    <submittedName>
        <fullName evidence="2">Uncharacterized protein</fullName>
    </submittedName>
</protein>
<gene>
    <name evidence="2" type="ORF">NK662_16550</name>
</gene>
<keyword evidence="3" id="KW-1185">Reference proteome</keyword>
<evidence type="ECO:0000313" key="2">
    <source>
        <dbReference type="EMBL" id="MCP8970133.1"/>
    </source>
</evidence>
<keyword evidence="1" id="KW-0472">Membrane</keyword>
<reference evidence="2" key="1">
    <citation type="submission" date="2022-07" db="EMBL/GenBank/DDBJ databases">
        <authorList>
            <person name="Li W.-J."/>
            <person name="Deng Q.-Q."/>
        </authorList>
    </citation>
    <scope>NUCLEOTIDE SEQUENCE</scope>
    <source>
        <strain evidence="2">SYSU M60031</strain>
    </source>
</reference>
<evidence type="ECO:0000313" key="3">
    <source>
        <dbReference type="Proteomes" id="UP001156102"/>
    </source>
</evidence>
<organism evidence="2 3">
    <name type="scientific">Ectobacillus ponti</name>
    <dbReference type="NCBI Taxonomy" id="2961894"/>
    <lineage>
        <taxon>Bacteria</taxon>
        <taxon>Bacillati</taxon>
        <taxon>Bacillota</taxon>
        <taxon>Bacilli</taxon>
        <taxon>Bacillales</taxon>
        <taxon>Bacillaceae</taxon>
        <taxon>Ectobacillus</taxon>
    </lineage>
</organism>
<name>A0AA41XC20_9BACI</name>
<proteinExistence type="predicted"/>
<dbReference type="RefSeq" id="WP_254760050.1">
    <property type="nucleotide sequence ID" value="NZ_JANCLT010000009.1"/>
</dbReference>
<dbReference type="EMBL" id="JANCLT010000009">
    <property type="protein sequence ID" value="MCP8970133.1"/>
    <property type="molecule type" value="Genomic_DNA"/>
</dbReference>
<evidence type="ECO:0000256" key="1">
    <source>
        <dbReference type="SAM" id="Phobius"/>
    </source>
</evidence>
<sequence length="60" mass="6880">MGSVFASLALLVLTLADYAVFHEDSQRWQWFKQRSKASRMGILGGVLVSLFVVNLLIYWF</sequence>